<sequence length="387" mass="43250">MAPSTTTRPSIGERKPSPLKMASAARPEKSLASPSASVLEFDGEGDGASVVPRKSRPTGQDGNRPRVRSGGGPPRNSHGAMQSPDVAGLEQLRQTMQATLDSPTSSPGMLGTTFDYLGEQTGRVAQLGPAVEASHQIHQLRRQVHAQDRKQEERMQEIKSLLQDVLKDQIAEHLRAHVFEMIREKIEEYVADKIAEHLRAHVFEMIREKIEEYVADKVREQLQKQIPDALREQVKDHRRHLAEVKRCLNNSEARRANATLRNHGSAIREPLHPLLMTNGNMSDLWPADLAQLFGANATLRNHGSAIREPLHPLLMTNGNMSDLWPADLAQLFGYSNDTAKRLLDDYELTYASDDPTERMLNKFMAHIGVGFQMVPPQRRAPLQISSM</sequence>
<evidence type="ECO:0000313" key="2">
    <source>
        <dbReference type="EMBL" id="CAE6508001.1"/>
    </source>
</evidence>
<gene>
    <name evidence="2" type="ORF">RDB_LOCUS132833</name>
</gene>
<dbReference type="EMBL" id="CAJMWY010003817">
    <property type="protein sequence ID" value="CAE6508001.1"/>
    <property type="molecule type" value="Genomic_DNA"/>
</dbReference>
<evidence type="ECO:0000313" key="3">
    <source>
        <dbReference type="Proteomes" id="UP000663861"/>
    </source>
</evidence>
<reference evidence="2" key="1">
    <citation type="submission" date="2021-01" db="EMBL/GenBank/DDBJ databases">
        <authorList>
            <person name="Kaushik A."/>
        </authorList>
    </citation>
    <scope>NUCLEOTIDE SEQUENCE</scope>
    <source>
        <strain evidence="2">AG4-RS23</strain>
    </source>
</reference>
<proteinExistence type="predicted"/>
<dbReference type="AlphaFoldDB" id="A0A8H3D3H6"/>
<protein>
    <submittedName>
        <fullName evidence="2">Uncharacterized protein</fullName>
    </submittedName>
</protein>
<feature type="region of interest" description="Disordered" evidence="1">
    <location>
        <begin position="1"/>
        <end position="83"/>
    </location>
</feature>
<organism evidence="2 3">
    <name type="scientific">Rhizoctonia solani</name>
    <dbReference type="NCBI Taxonomy" id="456999"/>
    <lineage>
        <taxon>Eukaryota</taxon>
        <taxon>Fungi</taxon>
        <taxon>Dikarya</taxon>
        <taxon>Basidiomycota</taxon>
        <taxon>Agaricomycotina</taxon>
        <taxon>Agaricomycetes</taxon>
        <taxon>Cantharellales</taxon>
        <taxon>Ceratobasidiaceae</taxon>
        <taxon>Rhizoctonia</taxon>
    </lineage>
</organism>
<comment type="caution">
    <text evidence="2">The sequence shown here is derived from an EMBL/GenBank/DDBJ whole genome shotgun (WGS) entry which is preliminary data.</text>
</comment>
<evidence type="ECO:0000256" key="1">
    <source>
        <dbReference type="SAM" id="MobiDB-lite"/>
    </source>
</evidence>
<dbReference type="Proteomes" id="UP000663861">
    <property type="component" value="Unassembled WGS sequence"/>
</dbReference>
<accession>A0A8H3D3H6</accession>
<name>A0A8H3D3H6_9AGAM</name>